<gene>
    <name evidence="1" type="ORF">I4F81_011099</name>
</gene>
<protein>
    <submittedName>
        <fullName evidence="1">Uncharacterized protein</fullName>
    </submittedName>
</protein>
<evidence type="ECO:0000313" key="1">
    <source>
        <dbReference type="EMBL" id="KAK1868614.1"/>
    </source>
</evidence>
<keyword evidence="2" id="KW-1185">Reference proteome</keyword>
<proteinExistence type="predicted"/>
<name>A0ACC3CF94_PYRYE</name>
<dbReference type="Proteomes" id="UP000798662">
    <property type="component" value="Chromosome 3"/>
</dbReference>
<evidence type="ECO:0000313" key="2">
    <source>
        <dbReference type="Proteomes" id="UP000798662"/>
    </source>
</evidence>
<reference evidence="1" key="1">
    <citation type="submission" date="2019-11" db="EMBL/GenBank/DDBJ databases">
        <title>Nori genome reveals adaptations in red seaweeds to the harsh intertidal environment.</title>
        <authorList>
            <person name="Wang D."/>
            <person name="Mao Y."/>
        </authorList>
    </citation>
    <scope>NUCLEOTIDE SEQUENCE</scope>
    <source>
        <tissue evidence="1">Gametophyte</tissue>
    </source>
</reference>
<sequence>MAPASQRRRSGRAGRRKASSGHTGWVGWGQPFTGDVDGCGGFGCGAWRGGRERRSRRGWRGCGGRGMIGVGGDGGVRWSAAAGGEGLTKRGADERAEPDSGVQGTQHRRGRWGAGATAPARQRAGRAGGRRNTRRPAPHVATAWPLRAGGR</sequence>
<accession>A0ACC3CF94</accession>
<organism evidence="1 2">
    <name type="scientific">Pyropia yezoensis</name>
    <name type="common">Susabi-nori</name>
    <name type="synonym">Porphyra yezoensis</name>
    <dbReference type="NCBI Taxonomy" id="2788"/>
    <lineage>
        <taxon>Eukaryota</taxon>
        <taxon>Rhodophyta</taxon>
        <taxon>Bangiophyceae</taxon>
        <taxon>Bangiales</taxon>
        <taxon>Bangiaceae</taxon>
        <taxon>Pyropia</taxon>
    </lineage>
</organism>
<dbReference type="EMBL" id="CM020620">
    <property type="protein sequence ID" value="KAK1868614.1"/>
    <property type="molecule type" value="Genomic_DNA"/>
</dbReference>
<comment type="caution">
    <text evidence="1">The sequence shown here is derived from an EMBL/GenBank/DDBJ whole genome shotgun (WGS) entry which is preliminary data.</text>
</comment>